<dbReference type="Proteomes" id="UP001597549">
    <property type="component" value="Unassembled WGS sequence"/>
</dbReference>
<feature type="domain" description="Peptidase S9 prolyl oligopeptidase catalytic" evidence="7">
    <location>
        <begin position="485"/>
        <end position="692"/>
    </location>
</feature>
<comment type="catalytic activity">
    <reaction evidence="1">
        <text>Hydrolysis of Pro-|-Xaa &gt;&gt; Ala-|-Xaa in oligopeptides.</text>
        <dbReference type="EC" id="3.4.21.26"/>
    </reaction>
</comment>
<dbReference type="SUPFAM" id="SSF50993">
    <property type="entry name" value="Peptidase/esterase 'gauge' domain"/>
    <property type="match status" value="1"/>
</dbReference>
<dbReference type="InterPro" id="IPR023302">
    <property type="entry name" value="Pept_S9A_N"/>
</dbReference>
<dbReference type="SUPFAM" id="SSF53474">
    <property type="entry name" value="alpha/beta-Hydrolases"/>
    <property type="match status" value="1"/>
</dbReference>
<keyword evidence="6" id="KW-0720">Serine protease</keyword>
<comment type="caution">
    <text evidence="9">The sequence shown here is derived from an EMBL/GenBank/DDBJ whole genome shotgun (WGS) entry which is preliminary data.</text>
</comment>
<dbReference type="InterPro" id="IPR001375">
    <property type="entry name" value="Peptidase_S9_cat"/>
</dbReference>
<evidence type="ECO:0000256" key="3">
    <source>
        <dbReference type="ARBA" id="ARBA00011897"/>
    </source>
</evidence>
<dbReference type="PANTHER" id="PTHR42881">
    <property type="entry name" value="PROLYL ENDOPEPTIDASE"/>
    <property type="match status" value="1"/>
</dbReference>
<evidence type="ECO:0000256" key="6">
    <source>
        <dbReference type="ARBA" id="ARBA00022825"/>
    </source>
</evidence>
<dbReference type="EMBL" id="JBHUOL010000012">
    <property type="protein sequence ID" value="MFD2908733.1"/>
    <property type="molecule type" value="Genomic_DNA"/>
</dbReference>
<protein>
    <recommendedName>
        <fullName evidence="3">prolyl oligopeptidase</fullName>
        <ecNumber evidence="3">3.4.21.26</ecNumber>
    </recommendedName>
</protein>
<dbReference type="InterPro" id="IPR051167">
    <property type="entry name" value="Prolyl_oligopep/macrocyclase"/>
</dbReference>
<proteinExistence type="inferred from homology"/>
<evidence type="ECO:0000256" key="1">
    <source>
        <dbReference type="ARBA" id="ARBA00001070"/>
    </source>
</evidence>
<reference evidence="10" key="1">
    <citation type="journal article" date="2019" name="Int. J. Syst. Evol. Microbiol.">
        <title>The Global Catalogue of Microorganisms (GCM) 10K type strain sequencing project: providing services to taxonomists for standard genome sequencing and annotation.</title>
        <authorList>
            <consortium name="The Broad Institute Genomics Platform"/>
            <consortium name="The Broad Institute Genome Sequencing Center for Infectious Disease"/>
            <person name="Wu L."/>
            <person name="Ma J."/>
        </authorList>
    </citation>
    <scope>NUCLEOTIDE SEQUENCE [LARGE SCALE GENOMIC DNA]</scope>
    <source>
        <strain evidence="10">KCTC 52644</strain>
    </source>
</reference>
<dbReference type="Gene3D" id="2.130.10.120">
    <property type="entry name" value="Prolyl oligopeptidase, N-terminal domain"/>
    <property type="match status" value="1"/>
</dbReference>
<evidence type="ECO:0000256" key="5">
    <source>
        <dbReference type="ARBA" id="ARBA00022801"/>
    </source>
</evidence>
<evidence type="ECO:0000313" key="10">
    <source>
        <dbReference type="Proteomes" id="UP001597549"/>
    </source>
</evidence>
<dbReference type="PANTHER" id="PTHR42881:SF2">
    <property type="entry name" value="PROLYL ENDOPEPTIDASE"/>
    <property type="match status" value="1"/>
</dbReference>
<evidence type="ECO:0000259" key="7">
    <source>
        <dbReference type="Pfam" id="PF00326"/>
    </source>
</evidence>
<keyword evidence="5" id="KW-0378">Hydrolase</keyword>
<accession>A0ABW5Z9G4</accession>
<keyword evidence="10" id="KW-1185">Reference proteome</keyword>
<dbReference type="RefSeq" id="WP_379806537.1">
    <property type="nucleotide sequence ID" value="NZ_JBHUOL010000012.1"/>
</dbReference>
<comment type="similarity">
    <text evidence="2">Belongs to the peptidase S9A family.</text>
</comment>
<evidence type="ECO:0000256" key="4">
    <source>
        <dbReference type="ARBA" id="ARBA00022670"/>
    </source>
</evidence>
<dbReference type="Pfam" id="PF02897">
    <property type="entry name" value="Peptidase_S9_N"/>
    <property type="match status" value="1"/>
</dbReference>
<dbReference type="InterPro" id="IPR002470">
    <property type="entry name" value="Peptidase_S9A"/>
</dbReference>
<evidence type="ECO:0000256" key="2">
    <source>
        <dbReference type="ARBA" id="ARBA00005228"/>
    </source>
</evidence>
<evidence type="ECO:0000313" key="9">
    <source>
        <dbReference type="EMBL" id="MFD2908733.1"/>
    </source>
</evidence>
<gene>
    <name evidence="9" type="ORF">ACFSX9_08275</name>
</gene>
<organism evidence="9 10">
    <name type="scientific">Flavobacterium ardleyense</name>
    <dbReference type="NCBI Taxonomy" id="2038737"/>
    <lineage>
        <taxon>Bacteria</taxon>
        <taxon>Pseudomonadati</taxon>
        <taxon>Bacteroidota</taxon>
        <taxon>Flavobacteriia</taxon>
        <taxon>Flavobacteriales</taxon>
        <taxon>Flavobacteriaceae</taxon>
        <taxon>Flavobacterium</taxon>
    </lineage>
</organism>
<dbReference type="Gene3D" id="3.40.50.1820">
    <property type="entry name" value="alpha/beta hydrolase"/>
    <property type="match status" value="1"/>
</dbReference>
<dbReference type="InterPro" id="IPR029058">
    <property type="entry name" value="AB_hydrolase_fold"/>
</dbReference>
<keyword evidence="4" id="KW-0645">Protease</keyword>
<dbReference type="EC" id="3.4.21.26" evidence="3"/>
<feature type="domain" description="Peptidase S9A N-terminal" evidence="8">
    <location>
        <begin position="30"/>
        <end position="412"/>
    </location>
</feature>
<sequence>MKRLLFLLLFISTTIFSQQKIETKKVSSTILKHGITIHDDYKWLENTSEKAVEEWVELQNNVSDKKLTEAVKKHNFSFKIKDYNYLSTYAIPSKKGKYFYSLYRVDKNKPGVLHYSKSLNDIPTPLVDPFDIYKDANVIMSDYYPSRNSKYLAFKISPNGSDRQEIKFKDFSNKKYLDDVLTDIKFSNVAWNDDKGIFYKKNLNKEFFAKDSTYQLYYHKIGDLQSKDQLVYDTSNSKSNFTFFTKKDKLYIVETSENESTENYYYTDTNSESFEFKNFLKDENSNLKFLNIANDKFYFSDEKYPWGNVSYFDINNRTENTVLIPQVYTHLLVGTTFLEDYIICKYNNSGKFYMSIYDYTGKFIRKFEAPHSMDFQIRLFDKKSNNLFVTFYSYTISSLNYKLNITTGANSIYFNDFIVPKPSLFPFNYFETKTITYKSRDNQQIPIVIIHKKGIELNGDNPTLLRAYGGFGVVSSPNYDTGLLHFLEKGGVYAFAQVRGGGEKGQNWHKEGKGLKKINSINDFVDAAEFLIAEKYTNPNKLAINGGSHGGLVVGAAMTQRPDLFKVVVSEMGRLDMSTLEKYTTGSYHFDEYGNPNNKEEFESLISYSPYHTIKEDVNYPTCLIITSENDDRVPPFHSYKFVAKLQNRAAQKNPIYLKVNKIAGHSGNISSYEKRVKEKSEFYSFILYHLNN</sequence>
<dbReference type="PRINTS" id="PR00862">
    <property type="entry name" value="PROLIGOPTASE"/>
</dbReference>
<dbReference type="Pfam" id="PF00326">
    <property type="entry name" value="Peptidase_S9"/>
    <property type="match status" value="1"/>
</dbReference>
<evidence type="ECO:0000259" key="8">
    <source>
        <dbReference type="Pfam" id="PF02897"/>
    </source>
</evidence>
<dbReference type="InterPro" id="IPR002471">
    <property type="entry name" value="Pept_S9_AS"/>
</dbReference>
<name>A0ABW5Z9G4_9FLAO</name>
<dbReference type="PROSITE" id="PS00708">
    <property type="entry name" value="PRO_ENDOPEP_SER"/>
    <property type="match status" value="1"/>
</dbReference>